<comment type="caution">
    <text evidence="5">The sequence shown here is derived from an EMBL/GenBank/DDBJ whole genome shotgun (WGS) entry which is preliminary data.</text>
</comment>
<evidence type="ECO:0000256" key="2">
    <source>
        <dbReference type="ARBA" id="ARBA00023054"/>
    </source>
</evidence>
<dbReference type="GO" id="GO:0005929">
    <property type="term" value="C:cilium"/>
    <property type="evidence" value="ECO:0007669"/>
    <property type="project" value="UniProtKB-SubCell"/>
</dbReference>
<accession>A0ABD6F164</accession>
<organism evidence="5 6">
    <name type="scientific">Gnathostoma spinigerum</name>
    <dbReference type="NCBI Taxonomy" id="75299"/>
    <lineage>
        <taxon>Eukaryota</taxon>
        <taxon>Metazoa</taxon>
        <taxon>Ecdysozoa</taxon>
        <taxon>Nematoda</taxon>
        <taxon>Chromadorea</taxon>
        <taxon>Rhabditida</taxon>
        <taxon>Spirurina</taxon>
        <taxon>Gnathostomatomorpha</taxon>
        <taxon>Gnathostomatoidea</taxon>
        <taxon>Gnathostomatidae</taxon>
        <taxon>Gnathostoma</taxon>
    </lineage>
</organism>
<evidence type="ECO:0000256" key="3">
    <source>
        <dbReference type="ARBA" id="ARBA00023273"/>
    </source>
</evidence>
<protein>
    <recommendedName>
        <fullName evidence="7">DASH complex subunit SPC19</fullName>
    </recommendedName>
</protein>
<dbReference type="PANTHER" id="PTHR31978">
    <property type="entry name" value="INTRAFLAGELLAR TRANSPORT PROTEIN 20 HOMOLOG"/>
    <property type="match status" value="1"/>
</dbReference>
<name>A0ABD6F164_9BILA</name>
<reference evidence="5 6" key="1">
    <citation type="submission" date="2024-08" db="EMBL/GenBank/DDBJ databases">
        <title>Gnathostoma spinigerum genome.</title>
        <authorList>
            <person name="Gonzalez-Bertolin B."/>
            <person name="Monzon S."/>
            <person name="Zaballos A."/>
            <person name="Jimenez P."/>
            <person name="Dekumyoy P."/>
            <person name="Varona S."/>
            <person name="Cuesta I."/>
            <person name="Sumanam S."/>
            <person name="Adisakwattana P."/>
            <person name="Gasser R.B."/>
            <person name="Hernandez-Gonzalez A."/>
            <person name="Young N.D."/>
            <person name="Perteguer M.J."/>
        </authorList>
    </citation>
    <scope>NUCLEOTIDE SEQUENCE [LARGE SCALE GENOMIC DNA]</scope>
    <source>
        <strain evidence="5">AL3</strain>
        <tissue evidence="5">Liver</tissue>
    </source>
</reference>
<sequence>MATEALSKVGLYIDAFNTIRLLPPELADSSNDLCEKSKEFISKLQILNSTTTDLLEMISELSKIVENEKLLAISSRNLTESKIGRKPTDIQQLQVYVREKQMELARLEIELEAVRKEENEQKEQIQRFLSPQ</sequence>
<keyword evidence="2 4" id="KW-0175">Coiled coil</keyword>
<gene>
    <name evidence="5" type="ORF">AB6A40_010450</name>
</gene>
<dbReference type="EMBL" id="JBGFUD010013569">
    <property type="protein sequence ID" value="MFH4983741.1"/>
    <property type="molecule type" value="Genomic_DNA"/>
</dbReference>
<dbReference type="PANTHER" id="PTHR31978:SF1">
    <property type="entry name" value="INTRAFLAGELLAR TRANSPORT PROTEIN 20 HOMOLOG"/>
    <property type="match status" value="1"/>
</dbReference>
<dbReference type="Pfam" id="PF14931">
    <property type="entry name" value="IFT20"/>
    <property type="match status" value="1"/>
</dbReference>
<dbReference type="AlphaFoldDB" id="A0ABD6F164"/>
<comment type="subcellular location">
    <subcellularLocation>
        <location evidence="1">Cell projection</location>
        <location evidence="1">Cilium</location>
    </subcellularLocation>
</comment>
<evidence type="ECO:0000313" key="5">
    <source>
        <dbReference type="EMBL" id="MFH4983741.1"/>
    </source>
</evidence>
<evidence type="ECO:0000256" key="1">
    <source>
        <dbReference type="ARBA" id="ARBA00004138"/>
    </source>
</evidence>
<evidence type="ECO:0000313" key="6">
    <source>
        <dbReference type="Proteomes" id="UP001608902"/>
    </source>
</evidence>
<evidence type="ECO:0008006" key="7">
    <source>
        <dbReference type="Google" id="ProtNLM"/>
    </source>
</evidence>
<feature type="coiled-coil region" evidence="4">
    <location>
        <begin position="90"/>
        <end position="124"/>
    </location>
</feature>
<keyword evidence="3" id="KW-0966">Cell projection</keyword>
<evidence type="ECO:0000256" key="4">
    <source>
        <dbReference type="SAM" id="Coils"/>
    </source>
</evidence>
<keyword evidence="6" id="KW-1185">Reference proteome</keyword>
<dbReference type="InterPro" id="IPR028172">
    <property type="entry name" value="FT20"/>
</dbReference>
<dbReference type="Proteomes" id="UP001608902">
    <property type="component" value="Unassembled WGS sequence"/>
</dbReference>
<proteinExistence type="predicted"/>